<organism evidence="1 2">
    <name type="scientific">Caballeronia glebae</name>
    <dbReference type="NCBI Taxonomy" id="1777143"/>
    <lineage>
        <taxon>Bacteria</taxon>
        <taxon>Pseudomonadati</taxon>
        <taxon>Pseudomonadota</taxon>
        <taxon>Betaproteobacteria</taxon>
        <taxon>Burkholderiales</taxon>
        <taxon>Burkholderiaceae</taxon>
        <taxon>Caballeronia</taxon>
    </lineage>
</organism>
<comment type="caution">
    <text evidence="1">The sequence shown here is derived from an EMBL/GenBank/DDBJ whole genome shotgun (WGS) entry which is preliminary data.</text>
</comment>
<dbReference type="AlphaFoldDB" id="A0A157Z4Q2"/>
<gene>
    <name evidence="1" type="ORF">AWB82_00200</name>
</gene>
<dbReference type="EMBL" id="FCOJ02000001">
    <property type="protein sequence ID" value="SAK40393.1"/>
    <property type="molecule type" value="Genomic_DNA"/>
</dbReference>
<dbReference type="Proteomes" id="UP000054596">
    <property type="component" value="Unassembled WGS sequence"/>
</dbReference>
<keyword evidence="2" id="KW-1185">Reference proteome</keyword>
<accession>A0A157Z4Q2</accession>
<dbReference type="RefSeq" id="WP_086964899.1">
    <property type="nucleotide sequence ID" value="NZ_FCOJ02000001.1"/>
</dbReference>
<evidence type="ECO:0000313" key="2">
    <source>
        <dbReference type="Proteomes" id="UP000054596"/>
    </source>
</evidence>
<reference evidence="1" key="1">
    <citation type="submission" date="2016-01" db="EMBL/GenBank/DDBJ databases">
        <authorList>
            <person name="Peeters C."/>
        </authorList>
    </citation>
    <scope>NUCLEOTIDE SEQUENCE [LARGE SCALE GENOMIC DNA]</scope>
    <source>
        <strain evidence="1">LMG 29325</strain>
    </source>
</reference>
<evidence type="ECO:0000313" key="1">
    <source>
        <dbReference type="EMBL" id="SAK40393.1"/>
    </source>
</evidence>
<dbReference type="STRING" id="1777143.AWB82_00200"/>
<name>A0A157Z4Q2_9BURK</name>
<sequence length="60" mass="7234">MQSKVKDLIYLTPEEEEEINRGIALDPDTWELSDEEFKRMKPYAEFMREHHPDLIKPSKE</sequence>
<dbReference type="OrthoDB" id="9796641at2"/>
<protein>
    <submittedName>
        <fullName evidence="1">Uncharacterized protein</fullName>
    </submittedName>
</protein>
<proteinExistence type="predicted"/>